<feature type="transmembrane region" description="Helical" evidence="2">
    <location>
        <begin position="20"/>
        <end position="39"/>
    </location>
</feature>
<evidence type="ECO:0008006" key="5">
    <source>
        <dbReference type="Google" id="ProtNLM"/>
    </source>
</evidence>
<organism evidence="3 4">
    <name type="scientific">Paenibacillus puldeungensis</name>
    <dbReference type="NCBI Taxonomy" id="696536"/>
    <lineage>
        <taxon>Bacteria</taxon>
        <taxon>Bacillati</taxon>
        <taxon>Bacillota</taxon>
        <taxon>Bacilli</taxon>
        <taxon>Bacillales</taxon>
        <taxon>Paenibacillaceae</taxon>
        <taxon>Paenibacillus</taxon>
    </lineage>
</organism>
<comment type="caution">
    <text evidence="3">The sequence shown here is derived from an EMBL/GenBank/DDBJ whole genome shotgun (WGS) entry which is preliminary data.</text>
</comment>
<dbReference type="Proteomes" id="UP001597262">
    <property type="component" value="Unassembled WGS sequence"/>
</dbReference>
<evidence type="ECO:0000256" key="2">
    <source>
        <dbReference type="SAM" id="Phobius"/>
    </source>
</evidence>
<evidence type="ECO:0000313" key="3">
    <source>
        <dbReference type="EMBL" id="MFD1175216.1"/>
    </source>
</evidence>
<gene>
    <name evidence="3" type="ORF">ACFQ3W_02695</name>
</gene>
<accession>A0ABW3RSK7</accession>
<name>A0ABW3RSK7_9BACL</name>
<evidence type="ECO:0000313" key="4">
    <source>
        <dbReference type="Proteomes" id="UP001597262"/>
    </source>
</evidence>
<keyword evidence="2" id="KW-0472">Membrane</keyword>
<evidence type="ECO:0000256" key="1">
    <source>
        <dbReference type="SAM" id="Coils"/>
    </source>
</evidence>
<keyword evidence="2" id="KW-0812">Transmembrane</keyword>
<feature type="coiled-coil region" evidence="1">
    <location>
        <begin position="284"/>
        <end position="314"/>
    </location>
</feature>
<dbReference type="EMBL" id="JBHTLM010000001">
    <property type="protein sequence ID" value="MFD1175216.1"/>
    <property type="molecule type" value="Genomic_DNA"/>
</dbReference>
<reference evidence="4" key="1">
    <citation type="journal article" date="2019" name="Int. J. Syst. Evol. Microbiol.">
        <title>The Global Catalogue of Microorganisms (GCM) 10K type strain sequencing project: providing services to taxonomists for standard genome sequencing and annotation.</title>
        <authorList>
            <consortium name="The Broad Institute Genomics Platform"/>
            <consortium name="The Broad Institute Genome Sequencing Center for Infectious Disease"/>
            <person name="Wu L."/>
            <person name="Ma J."/>
        </authorList>
    </citation>
    <scope>NUCLEOTIDE SEQUENCE [LARGE SCALE GENOMIC DNA]</scope>
    <source>
        <strain evidence="4">CCUG 59189</strain>
    </source>
</reference>
<keyword evidence="4" id="KW-1185">Reference proteome</keyword>
<proteinExistence type="predicted"/>
<protein>
    <recommendedName>
        <fullName evidence="5">Flp pilus-assembly TadG-like N-terminal domain-containing protein</fullName>
    </recommendedName>
</protein>
<keyword evidence="2" id="KW-1133">Transmembrane helix</keyword>
<sequence length="749" mass="83044">MDRKGDVKLFEPDRSERGAVSIFFIVIFAAVFAFVAIFIDFARMFALQAKAEALAHAASRSVMSSFDQKLVEKYGLFAYGETDENYIMSKVLNEQFELVRRSDDLPLLGAKLDSSSVELLQPIGIYSVFERQINEQMKYRAPIDLTIEILNRFKPMSQVMKEASNTVDLLGKLQKLYEQREAKLDEMLEQQRQAAKLIEPFSSLLPRTVSFIGDQSLGGTISTAADAAGQYADYERKVEEDMQKDFLDRLYSMEISEYRSGASKVFDDLSSSSRTAEERHSQLLKQAGGLLEEARQINEQMRRTIEEAERREAQNGYNEVAAGPSTKGANQVGSSGEIAKIREQSTSILLPEALFDDLTKDIAGQGTAYGRFQTEISSLLFQQGAVLSAAASVGSFKSAVPRSSREADAYLRQYSDHGPGNVINANASKLEAPRSYDKERKATERAAKAKLTEAAGLLKQISQMQEKLKSYQGQFDQLNTFYEENRAKNRGVSGGELGPTVSGSDPYQAGDSAMKGMDALYGGLSEFMKGMSDNVFQSEYIVSHYKFFDVNALEAVVKKTGSQTAEGQSLIDKFAPGNQEVEYILYGTNNPGGNIAAAFGEIFTMRLAIRTMEGLIKNGNKGHPLLVLAAALLYGVEHALKDMLTLIHEGKIMLSDYLKVELTYRDHLRMFLLLHGKSDGRLSRMLAVIRKNTGINTDERATYMRGKVTVAMPLWFLPGVAKMMGSSGVLKGKVEGSRYYAVKQADFSY</sequence>
<keyword evidence="1" id="KW-0175">Coiled coil</keyword>